<name>A0A1G4KQL2_KOMPC</name>
<protein>
    <submittedName>
        <fullName evidence="3">Uncharacterized protein</fullName>
    </submittedName>
</protein>
<proteinExistence type="predicted"/>
<dbReference type="EMBL" id="FR839630">
    <property type="protein sequence ID" value="SCV12273.1"/>
    <property type="molecule type" value="Genomic_DNA"/>
</dbReference>
<dbReference type="Proteomes" id="UP000006853">
    <property type="component" value="Chromosome 3"/>
</dbReference>
<dbReference type="AlphaFoldDB" id="A0A1G4KQL2"/>
<evidence type="ECO:0000313" key="4">
    <source>
        <dbReference type="Proteomes" id="UP000006853"/>
    </source>
</evidence>
<dbReference type="Pfam" id="PF17051">
    <property type="entry name" value="COA2"/>
    <property type="match status" value="1"/>
</dbReference>
<reference evidence="3 4" key="1">
    <citation type="journal article" date="2011" name="J. Biotechnol.">
        <title>High-quality genome sequence of Pichia pastoris CBS7435.</title>
        <authorList>
            <person name="Kuberl A."/>
            <person name="Schneider J."/>
            <person name="Thallinger G.G."/>
            <person name="Anderl I."/>
            <person name="Wibberg D."/>
            <person name="Hajek T."/>
            <person name="Jaenicke S."/>
            <person name="Brinkrolf K."/>
            <person name="Goesmann A."/>
            <person name="Szczepanowski R."/>
            <person name="Puhler A."/>
            <person name="Schwab H."/>
            <person name="Glieder A."/>
            <person name="Pichler H."/>
        </authorList>
    </citation>
    <scope>NUCLEOTIDE SEQUENCE [LARGE SCALE GENOMIC DNA]</scope>
    <source>
        <strain evidence="4">ATCC 76273 / CBS 7435 / CECT 11047 / NRRL Y-11430 / Wegner 21-1</strain>
    </source>
</reference>
<dbReference type="GO" id="GO:0033617">
    <property type="term" value="P:mitochondrial respiratory chain complex IV assembly"/>
    <property type="evidence" value="ECO:0007669"/>
    <property type="project" value="InterPro"/>
</dbReference>
<keyword evidence="4" id="KW-1185">Reference proteome</keyword>
<evidence type="ECO:0000313" key="3">
    <source>
        <dbReference type="EMBL" id="SCV12273.1"/>
    </source>
</evidence>
<accession>A0A1G4KQL2</accession>
<feature type="compositionally biased region" description="Polar residues" evidence="1">
    <location>
        <begin position="54"/>
        <end position="65"/>
    </location>
</feature>
<dbReference type="GO" id="GO:0005739">
    <property type="term" value="C:mitochondrion"/>
    <property type="evidence" value="ECO:0007669"/>
    <property type="project" value="GOC"/>
</dbReference>
<feature type="chain" id="PRO_5009236654" evidence="2">
    <location>
        <begin position="30"/>
        <end position="65"/>
    </location>
</feature>
<organism evidence="3 4">
    <name type="scientific">Komagataella phaffii (strain ATCC 76273 / CBS 7435 / CECT 11047 / NRRL Y-11430 / Wegner 21-1)</name>
    <name type="common">Yeast</name>
    <name type="synonym">Pichia pastoris</name>
    <dbReference type="NCBI Taxonomy" id="981350"/>
    <lineage>
        <taxon>Eukaryota</taxon>
        <taxon>Fungi</taxon>
        <taxon>Dikarya</taxon>
        <taxon>Ascomycota</taxon>
        <taxon>Saccharomycotina</taxon>
        <taxon>Pichiomycetes</taxon>
        <taxon>Pichiales</taxon>
        <taxon>Pichiaceae</taxon>
        <taxon>Komagataella</taxon>
    </lineage>
</organism>
<feature type="signal peptide" evidence="2">
    <location>
        <begin position="1"/>
        <end position="29"/>
    </location>
</feature>
<feature type="region of interest" description="Disordered" evidence="1">
    <location>
        <begin position="38"/>
        <end position="65"/>
    </location>
</feature>
<evidence type="ECO:0000256" key="2">
    <source>
        <dbReference type="SAM" id="SignalP"/>
    </source>
</evidence>
<reference evidence="3 4" key="2">
    <citation type="journal article" date="2016" name="FEMS Yeast Res.">
        <title>Curation of the genome annotation of Pichia pastoris (Komagataella phaffii) CBS7435 from gene level to protein function.</title>
        <authorList>
            <person name="Valli M."/>
            <person name="Tatto N.E."/>
            <person name="Peymann A."/>
            <person name="Gruber C."/>
            <person name="Landes N."/>
            <person name="Ekker H."/>
            <person name="Thallinger G.G."/>
            <person name="Mattanovich D."/>
            <person name="Gasser B."/>
            <person name="Graf A.B."/>
        </authorList>
    </citation>
    <scope>GENOME REANNOTATION</scope>
    <source>
        <strain evidence="3 4">ATCC 76273 / CBS 7435 / CECT 11047 / NRRL Y-11430 / Wegner 21-1</strain>
    </source>
</reference>
<dbReference type="InterPro" id="IPR031459">
    <property type="entry name" value="Coa2"/>
</dbReference>
<sequence length="65" mass="7046">MFIKAATRSKMTSSLFSTTFVVAFGLVASNNLLPCPVDHSMNNETPQELKPLQAESSTRKLNSSA</sequence>
<gene>
    <name evidence="3" type="ordered locus">PP7435_Chr3-2414</name>
</gene>
<keyword evidence="2" id="KW-0732">Signal</keyword>
<evidence type="ECO:0000256" key="1">
    <source>
        <dbReference type="SAM" id="MobiDB-lite"/>
    </source>
</evidence>